<comment type="caution">
    <text evidence="2">The sequence shown here is derived from an EMBL/GenBank/DDBJ whole genome shotgun (WGS) entry which is preliminary data.</text>
</comment>
<keyword evidence="3" id="KW-1185">Reference proteome</keyword>
<evidence type="ECO:0000256" key="1">
    <source>
        <dbReference type="SAM" id="MobiDB-lite"/>
    </source>
</evidence>
<feature type="region of interest" description="Disordered" evidence="1">
    <location>
        <begin position="1"/>
        <end position="105"/>
    </location>
</feature>
<evidence type="ECO:0000313" key="3">
    <source>
        <dbReference type="Proteomes" id="UP000324748"/>
    </source>
</evidence>
<gene>
    <name evidence="2" type="ORF">PGT21_010216</name>
</gene>
<proteinExistence type="predicted"/>
<organism evidence="2 3">
    <name type="scientific">Puccinia graminis f. sp. tritici</name>
    <dbReference type="NCBI Taxonomy" id="56615"/>
    <lineage>
        <taxon>Eukaryota</taxon>
        <taxon>Fungi</taxon>
        <taxon>Dikarya</taxon>
        <taxon>Basidiomycota</taxon>
        <taxon>Pucciniomycotina</taxon>
        <taxon>Pucciniomycetes</taxon>
        <taxon>Pucciniales</taxon>
        <taxon>Pucciniaceae</taxon>
        <taxon>Puccinia</taxon>
    </lineage>
</organism>
<feature type="compositionally biased region" description="Polar residues" evidence="1">
    <location>
        <begin position="22"/>
        <end position="41"/>
    </location>
</feature>
<feature type="compositionally biased region" description="Low complexity" evidence="1">
    <location>
        <begin position="50"/>
        <end position="62"/>
    </location>
</feature>
<name>A0A5B0Q9X7_PUCGR</name>
<reference evidence="2 3" key="1">
    <citation type="submission" date="2019-05" db="EMBL/GenBank/DDBJ databases">
        <title>Emergence of the Ug99 lineage of the wheat stem rust pathogen through somatic hybridization.</title>
        <authorList>
            <person name="Li F."/>
            <person name="Upadhyaya N.M."/>
            <person name="Sperschneider J."/>
            <person name="Matny O."/>
            <person name="Nguyen-Phuc H."/>
            <person name="Mago R."/>
            <person name="Raley C."/>
            <person name="Miller M.E."/>
            <person name="Silverstein K.A.T."/>
            <person name="Henningsen E."/>
            <person name="Hirsch C.D."/>
            <person name="Visser B."/>
            <person name="Pretorius Z.A."/>
            <person name="Steffenson B.J."/>
            <person name="Schwessinger B."/>
            <person name="Dodds P.N."/>
            <person name="Figueroa M."/>
        </authorList>
    </citation>
    <scope>NUCLEOTIDE SEQUENCE [LARGE SCALE GENOMIC DNA]</scope>
    <source>
        <strain evidence="2">21-0</strain>
    </source>
</reference>
<protein>
    <submittedName>
        <fullName evidence="2">Uncharacterized protein</fullName>
    </submittedName>
</protein>
<dbReference type="OrthoDB" id="2503286at2759"/>
<dbReference type="Proteomes" id="UP000324748">
    <property type="component" value="Unassembled WGS sequence"/>
</dbReference>
<evidence type="ECO:0000313" key="2">
    <source>
        <dbReference type="EMBL" id="KAA1110096.1"/>
    </source>
</evidence>
<dbReference type="EMBL" id="VSWC01000027">
    <property type="protein sequence ID" value="KAA1110096.1"/>
    <property type="molecule type" value="Genomic_DNA"/>
</dbReference>
<accession>A0A5B0Q9X7</accession>
<dbReference type="AlphaFoldDB" id="A0A5B0Q9X7"/>
<sequence>MGAFCCKPRKFDGEGHQLTELPASTTQQPSATRVPENPTTNTREEDPRRAAAAAAEARAQAAKSRGTKGGDIAKALSHQPADGGRVDQAIAAGSEPANQKPLVWD</sequence>